<name>A0A223MAJ2_MESHO</name>
<sequence>MNFKKYLKLFTILSPSFFLIAAGCGSQKEQVVLNTSQGVFWPLIFGLNEYGKNEKGLIPYYNKTFKDDPDFVPVRLVLDNESNAKTQSQLTQNIKNLLDSNSDQIPSLVLGDLSTASVLAKHNRLLEIKNEKLGPDLFVDKLVSAYNSSDFGKNKFYNIPFNKNDVDALGFNLDNLKIIFDLIEKGGGSIDKSSELYQRAVEAENNGNSTPKNSLFRAIDIMAPDVFKDLKVDLLTFENIENALEFATKFINGVKFREDAQLDEATENATIFDLDYSQIIFHKDLISKTGSPFWSPKGKNLDFLINSDPNLRQEFIKTYDKYVNSNKKLTKKVKNQTKILQAFQFKNFKAPGIGQWGSHDLLQYRTVFGYIPGVGIKQSMDSATSRNLFAKNMPEKAKKFATFNDIFHTNQPLKALPDSPVSIYYSGGSSLIPIKTGNEKIDKGTQKFLTWLYTGKNDINGKLTDNADYLMENTGYFIPLKTMVTKEKLDQIKAKYNQYYTTIKDFEKKNKKSFELIGEDAKKIDWNLYEKAANLRSVIISMESMLKALDNKNGQKSEILTDNGDFKATKISNIILDSLIESTRFENPQIKTGQEILKLIDEQN</sequence>
<keyword evidence="2" id="KW-0732">Signal</keyword>
<reference evidence="4 5" key="1">
    <citation type="submission" date="2017-08" db="EMBL/GenBank/DDBJ databases">
        <title>The complete genome sequence of a Mycoplasma hyopneumoniae isolate in Korea.</title>
        <authorList>
            <person name="Han J."/>
            <person name="Lee N."/>
        </authorList>
    </citation>
    <scope>NUCLEOTIDE SEQUENCE [LARGE SCALE GENOMIC DNA]</scope>
    <source>
        <strain evidence="4 5">KM014</strain>
    </source>
</reference>
<dbReference type="AlphaFoldDB" id="A0A223MAJ2"/>
<evidence type="ECO:0000259" key="3">
    <source>
        <dbReference type="Pfam" id="PF03202"/>
    </source>
</evidence>
<dbReference type="PROSITE" id="PS51257">
    <property type="entry name" value="PROKAR_LIPOPROTEIN"/>
    <property type="match status" value="1"/>
</dbReference>
<protein>
    <recommendedName>
        <fullName evidence="3">Mycoplasma lipoprotein C-terminal domain-containing protein</fullName>
    </recommendedName>
</protein>
<evidence type="ECO:0000313" key="4">
    <source>
        <dbReference type="EMBL" id="ASU14578.1"/>
    </source>
</evidence>
<evidence type="ECO:0000256" key="2">
    <source>
        <dbReference type="SAM" id="SignalP"/>
    </source>
</evidence>
<evidence type="ECO:0000313" key="5">
    <source>
        <dbReference type="Proteomes" id="UP000215452"/>
    </source>
</evidence>
<dbReference type="EMBL" id="CP022714">
    <property type="protein sequence ID" value="ASU14578.1"/>
    <property type="molecule type" value="Genomic_DNA"/>
</dbReference>
<dbReference type="InterPro" id="IPR004890">
    <property type="entry name" value="Lipoprotein_10_C"/>
</dbReference>
<feature type="chain" id="PRO_5012940053" description="Mycoplasma lipoprotein C-terminal domain-containing protein" evidence="2">
    <location>
        <begin position="22"/>
        <end position="604"/>
    </location>
</feature>
<proteinExistence type="inferred from homology"/>
<dbReference type="Pfam" id="PF03202">
    <property type="entry name" value="Lipoprotein_10"/>
    <property type="match status" value="1"/>
</dbReference>
<dbReference type="NCBIfam" id="NF045826">
    <property type="entry name" value="lipo_P68"/>
    <property type="match status" value="1"/>
</dbReference>
<accession>A0A223MAJ2</accession>
<gene>
    <name evidence="4" type="ORF">CIB43_00690</name>
</gene>
<feature type="signal peptide" evidence="2">
    <location>
        <begin position="1"/>
        <end position="21"/>
    </location>
</feature>
<evidence type="ECO:0000256" key="1">
    <source>
        <dbReference type="ARBA" id="ARBA00009031"/>
    </source>
</evidence>
<dbReference type="Proteomes" id="UP000215452">
    <property type="component" value="Chromosome"/>
</dbReference>
<organism evidence="4 5">
    <name type="scientific">Mesomycoplasma hyopneumoniae</name>
    <name type="common">Mycoplasma hyopneumoniae</name>
    <dbReference type="NCBI Taxonomy" id="2099"/>
    <lineage>
        <taxon>Bacteria</taxon>
        <taxon>Bacillati</taxon>
        <taxon>Mycoplasmatota</taxon>
        <taxon>Mycoplasmoidales</taxon>
        <taxon>Metamycoplasmataceae</taxon>
        <taxon>Mesomycoplasma</taxon>
    </lineage>
</organism>
<dbReference type="InterPro" id="IPR054825">
    <property type="entry name" value="P68-like"/>
</dbReference>
<comment type="similarity">
    <text evidence="1">Belongs to the MG185/MG260 family.</text>
</comment>
<feature type="domain" description="Mycoplasma lipoprotein C-terminal" evidence="3">
    <location>
        <begin position="428"/>
        <end position="511"/>
    </location>
</feature>